<sequence>MRPVPFAAARRTPIRKALTRTGWAIDDLDTAEINEAFAAQALACLQDLHLDRDGGAIALGHPLGCSGARILTTLPYRMNRTDARKGLATMCGVAVLVQHD</sequence>
<dbReference type="PANTHER" id="PTHR43853:SF2">
    <property type="entry name" value="3-OXOADIPYL-COA_3-OXO-5,6-DEHYDROSUBERYL-COA THIOLASE"/>
    <property type="match status" value="1"/>
</dbReference>
<feature type="domain" description="Thiolase C-terminal" evidence="1">
    <location>
        <begin position="10"/>
        <end position="92"/>
    </location>
</feature>
<proteinExistence type="predicted"/>
<gene>
    <name evidence="2" type="ORF">Msi02_53410</name>
</gene>
<protein>
    <recommendedName>
        <fullName evidence="1">Thiolase C-terminal domain-containing protein</fullName>
    </recommendedName>
</protein>
<dbReference type="InterPro" id="IPR020617">
    <property type="entry name" value="Thiolase_C"/>
</dbReference>
<reference evidence="2 3" key="1">
    <citation type="submission" date="2021-01" db="EMBL/GenBank/DDBJ databases">
        <title>Whole genome shotgun sequence of Microbispora siamensis NBRC 104113.</title>
        <authorList>
            <person name="Komaki H."/>
            <person name="Tamura T."/>
        </authorList>
    </citation>
    <scope>NUCLEOTIDE SEQUENCE [LARGE SCALE GENOMIC DNA]</scope>
    <source>
        <strain evidence="2 3">NBRC 104113</strain>
    </source>
</reference>
<name>A0ABQ4GSW8_9ACTN</name>
<accession>A0ABQ4GSW8</accession>
<dbReference type="Pfam" id="PF02803">
    <property type="entry name" value="Thiolase_C"/>
    <property type="match status" value="1"/>
</dbReference>
<comment type="caution">
    <text evidence="2">The sequence shown here is derived from an EMBL/GenBank/DDBJ whole genome shotgun (WGS) entry which is preliminary data.</text>
</comment>
<dbReference type="EMBL" id="BOOF01000032">
    <property type="protein sequence ID" value="GIH64524.1"/>
    <property type="molecule type" value="Genomic_DNA"/>
</dbReference>
<evidence type="ECO:0000259" key="1">
    <source>
        <dbReference type="Pfam" id="PF02803"/>
    </source>
</evidence>
<dbReference type="PANTHER" id="PTHR43853">
    <property type="entry name" value="3-KETOACYL-COA THIOLASE, PEROXISOMAL"/>
    <property type="match status" value="1"/>
</dbReference>
<dbReference type="RefSeq" id="WP_204050758.1">
    <property type="nucleotide sequence ID" value="NZ_BOOF01000032.1"/>
</dbReference>
<dbReference type="InterPro" id="IPR050215">
    <property type="entry name" value="Thiolase-like_sf_Thiolase"/>
</dbReference>
<evidence type="ECO:0000313" key="2">
    <source>
        <dbReference type="EMBL" id="GIH64524.1"/>
    </source>
</evidence>
<dbReference type="SUPFAM" id="SSF53901">
    <property type="entry name" value="Thiolase-like"/>
    <property type="match status" value="1"/>
</dbReference>
<dbReference type="Proteomes" id="UP000660454">
    <property type="component" value="Unassembled WGS sequence"/>
</dbReference>
<evidence type="ECO:0000313" key="3">
    <source>
        <dbReference type="Proteomes" id="UP000660454"/>
    </source>
</evidence>
<dbReference type="Gene3D" id="3.40.47.10">
    <property type="match status" value="1"/>
</dbReference>
<organism evidence="2 3">
    <name type="scientific">Microbispora siamensis</name>
    <dbReference type="NCBI Taxonomy" id="564413"/>
    <lineage>
        <taxon>Bacteria</taxon>
        <taxon>Bacillati</taxon>
        <taxon>Actinomycetota</taxon>
        <taxon>Actinomycetes</taxon>
        <taxon>Streptosporangiales</taxon>
        <taxon>Streptosporangiaceae</taxon>
        <taxon>Microbispora</taxon>
    </lineage>
</organism>
<keyword evidence="3" id="KW-1185">Reference proteome</keyword>
<dbReference type="InterPro" id="IPR016039">
    <property type="entry name" value="Thiolase-like"/>
</dbReference>